<dbReference type="Pfam" id="PF00583">
    <property type="entry name" value="Acetyltransf_1"/>
    <property type="match status" value="1"/>
</dbReference>
<evidence type="ECO:0000313" key="4">
    <source>
        <dbReference type="EMBL" id="ABU77180.1"/>
    </source>
</evidence>
<evidence type="ECO:0000313" key="5">
    <source>
        <dbReference type="Proteomes" id="UP000000260"/>
    </source>
</evidence>
<keyword evidence="5" id="KW-1185">Reference proteome</keyword>
<dbReference type="AlphaFoldDB" id="A7MPY1"/>
<evidence type="ECO:0000256" key="1">
    <source>
        <dbReference type="ARBA" id="ARBA00022679"/>
    </source>
</evidence>
<dbReference type="PROSITE" id="PS51186">
    <property type="entry name" value="GNAT"/>
    <property type="match status" value="1"/>
</dbReference>
<dbReference type="PANTHER" id="PTHR43877">
    <property type="entry name" value="AMINOALKYLPHOSPHONATE N-ACETYLTRANSFERASE-RELATED-RELATED"/>
    <property type="match status" value="1"/>
</dbReference>
<dbReference type="Gene3D" id="3.40.630.30">
    <property type="match status" value="1"/>
</dbReference>
<dbReference type="KEGG" id="esa:ESA_01926"/>
<dbReference type="GO" id="GO:0016747">
    <property type="term" value="F:acyltransferase activity, transferring groups other than amino-acyl groups"/>
    <property type="evidence" value="ECO:0007669"/>
    <property type="project" value="InterPro"/>
</dbReference>
<organism evidence="4 5">
    <name type="scientific">Cronobacter sakazakii (strain ATCC BAA-894)</name>
    <name type="common">Enterobacter sakazakii</name>
    <dbReference type="NCBI Taxonomy" id="290339"/>
    <lineage>
        <taxon>Bacteria</taxon>
        <taxon>Pseudomonadati</taxon>
        <taxon>Pseudomonadota</taxon>
        <taxon>Gammaproteobacteria</taxon>
        <taxon>Enterobacterales</taxon>
        <taxon>Enterobacteriaceae</taxon>
        <taxon>Cronobacter</taxon>
    </lineage>
</organism>
<gene>
    <name evidence="4" type="ordered locus">ESA_01926</name>
</gene>
<dbReference type="Proteomes" id="UP000000260">
    <property type="component" value="Chromosome"/>
</dbReference>
<dbReference type="SUPFAM" id="SSF55729">
    <property type="entry name" value="Acyl-CoA N-acyltransferases (Nat)"/>
    <property type="match status" value="1"/>
</dbReference>
<proteinExistence type="predicted"/>
<dbReference type="InterPro" id="IPR016181">
    <property type="entry name" value="Acyl_CoA_acyltransferase"/>
</dbReference>
<dbReference type="HOGENOM" id="CLU_013985_34_4_6"/>
<protein>
    <recommendedName>
        <fullName evidence="3">N-acetyltransferase domain-containing protein</fullName>
    </recommendedName>
</protein>
<name>A7MPY1_CROS8</name>
<dbReference type="InterPro" id="IPR000182">
    <property type="entry name" value="GNAT_dom"/>
</dbReference>
<evidence type="ECO:0000256" key="2">
    <source>
        <dbReference type="ARBA" id="ARBA00023315"/>
    </source>
</evidence>
<dbReference type="InterPro" id="IPR050832">
    <property type="entry name" value="Bact_Acetyltransf"/>
</dbReference>
<evidence type="ECO:0000259" key="3">
    <source>
        <dbReference type="PROSITE" id="PS51186"/>
    </source>
</evidence>
<dbReference type="EMBL" id="CP000783">
    <property type="protein sequence ID" value="ABU77180.1"/>
    <property type="molecule type" value="Genomic_DNA"/>
</dbReference>
<reference evidence="4 5" key="1">
    <citation type="journal article" date="2010" name="PLoS ONE">
        <title>Genome sequence of Cronobacter sakazakii BAA-894 and comparative genomic hybridization analysis with other Cronobacter species.</title>
        <authorList>
            <person name="Kucerova E."/>
            <person name="Clifton S.W."/>
            <person name="Xia X.Q."/>
            <person name="Long F."/>
            <person name="Porwollik S."/>
            <person name="Fulton L."/>
            <person name="Fronick C."/>
            <person name="Minx P."/>
            <person name="Kyung K."/>
            <person name="Warren W."/>
            <person name="Fulton R."/>
            <person name="Feng D."/>
            <person name="Wollam A."/>
            <person name="Shah N."/>
            <person name="Bhonagiri V."/>
            <person name="Nash W.E."/>
            <person name="Hallsworth-Pepin K."/>
            <person name="Wilson R.K."/>
            <person name="McClelland M."/>
            <person name="Forsythe S.J."/>
        </authorList>
    </citation>
    <scope>NUCLEOTIDE SEQUENCE [LARGE SCALE GENOMIC DNA]</scope>
    <source>
        <strain evidence="4 5">ATCC BAA-894</strain>
    </source>
</reference>
<feature type="domain" description="N-acetyltransferase" evidence="3">
    <location>
        <begin position="19"/>
        <end position="161"/>
    </location>
</feature>
<keyword evidence="2" id="KW-0012">Acyltransferase</keyword>
<dbReference type="CDD" id="cd04301">
    <property type="entry name" value="NAT_SF"/>
    <property type="match status" value="1"/>
</dbReference>
<dbReference type="PANTHER" id="PTHR43877:SF2">
    <property type="entry name" value="AMINOALKYLPHOSPHONATE N-ACETYLTRANSFERASE-RELATED"/>
    <property type="match status" value="1"/>
</dbReference>
<accession>A7MPY1</accession>
<sequence length="168" mass="18736">MSFHHHSYLASVKRQITMITTRTATPADATAISALLTELDYLDTAHFIDQRLAELLVHPDERVLVAEEDGALLGVLSLHFIPQLALKGDFCRISYFCVSSNARSKGIGRLLESEGEALARARGCDRIEVHCHSRRSNAHRFYYRQGYTESPKYLCKSLAAAGREGGEQ</sequence>
<keyword evidence="1" id="KW-0808">Transferase</keyword>